<protein>
    <submittedName>
        <fullName evidence="1">Uncharacterized protein</fullName>
    </submittedName>
</protein>
<reference evidence="1" key="1">
    <citation type="journal article" date="2020" name="Nature">
        <title>Giant virus diversity and host interactions through global metagenomics.</title>
        <authorList>
            <person name="Schulz F."/>
            <person name="Roux S."/>
            <person name="Paez-Espino D."/>
            <person name="Jungbluth S."/>
            <person name="Walsh D.A."/>
            <person name="Denef V.J."/>
            <person name="McMahon K.D."/>
            <person name="Konstantinidis K.T."/>
            <person name="Eloe-Fadrosh E.A."/>
            <person name="Kyrpides N.C."/>
            <person name="Woyke T."/>
        </authorList>
    </citation>
    <scope>NUCLEOTIDE SEQUENCE</scope>
    <source>
        <strain evidence="1">GVMAG-M-3300027708-5</strain>
    </source>
</reference>
<dbReference type="AlphaFoldDB" id="A0A6C0JKY5"/>
<proteinExistence type="predicted"/>
<accession>A0A6C0JKY5</accession>
<sequence length="112" mass="12947">MKFFNLYALSTFFSSVRPLLMPTKKICKDCKYFIGNAYECGKFGETDLITGKVTYLYARTIRGDKTKCGENAVDFEENNLKIITVPYYFMKDNWPIILALSFSSFVFIKSII</sequence>
<name>A0A6C0JKY5_9ZZZZ</name>
<organism evidence="1">
    <name type="scientific">viral metagenome</name>
    <dbReference type="NCBI Taxonomy" id="1070528"/>
    <lineage>
        <taxon>unclassified sequences</taxon>
        <taxon>metagenomes</taxon>
        <taxon>organismal metagenomes</taxon>
    </lineage>
</organism>
<dbReference type="EMBL" id="MN740407">
    <property type="protein sequence ID" value="QHU05127.1"/>
    <property type="molecule type" value="Genomic_DNA"/>
</dbReference>
<evidence type="ECO:0000313" key="1">
    <source>
        <dbReference type="EMBL" id="QHU05127.1"/>
    </source>
</evidence>